<feature type="transmembrane region" description="Helical" evidence="1">
    <location>
        <begin position="281"/>
        <end position="296"/>
    </location>
</feature>
<evidence type="ECO:0000313" key="3">
    <source>
        <dbReference type="EMBL" id="VWB68644.1"/>
    </source>
</evidence>
<accession>A0A6P2LJT1</accession>
<feature type="transmembrane region" description="Helical" evidence="1">
    <location>
        <begin position="101"/>
        <end position="119"/>
    </location>
</feature>
<feature type="transmembrane region" description="Helical" evidence="1">
    <location>
        <begin position="178"/>
        <end position="197"/>
    </location>
</feature>
<feature type="transmembrane region" description="Helical" evidence="1">
    <location>
        <begin position="62"/>
        <end position="80"/>
    </location>
</feature>
<dbReference type="GO" id="GO:0016747">
    <property type="term" value="F:acyltransferase activity, transferring groups other than amino-acyl groups"/>
    <property type="evidence" value="ECO:0007669"/>
    <property type="project" value="InterPro"/>
</dbReference>
<dbReference type="InterPro" id="IPR050879">
    <property type="entry name" value="Acyltransferase_3"/>
</dbReference>
<name>A0A6P2LJT1_9BURK</name>
<protein>
    <submittedName>
        <fullName evidence="3">Acyltransferase</fullName>
    </submittedName>
</protein>
<feature type="transmembrane region" description="Helical" evidence="1">
    <location>
        <begin position="242"/>
        <end position="260"/>
    </location>
</feature>
<keyword evidence="1" id="KW-0472">Membrane</keyword>
<dbReference type="EMBL" id="CABVPP010000022">
    <property type="protein sequence ID" value="VWB68644.1"/>
    <property type="molecule type" value="Genomic_DNA"/>
</dbReference>
<evidence type="ECO:0000259" key="2">
    <source>
        <dbReference type="Pfam" id="PF01757"/>
    </source>
</evidence>
<feature type="transmembrane region" description="Helical" evidence="1">
    <location>
        <begin position="204"/>
        <end position="222"/>
    </location>
</feature>
<dbReference type="Proteomes" id="UP000494162">
    <property type="component" value="Unassembled WGS sequence"/>
</dbReference>
<dbReference type="Pfam" id="PF01757">
    <property type="entry name" value="Acyl_transf_3"/>
    <property type="match status" value="1"/>
</dbReference>
<feature type="domain" description="Acyltransferase 3" evidence="2">
    <location>
        <begin position="33"/>
        <end position="381"/>
    </location>
</feature>
<keyword evidence="3" id="KW-0012">Acyltransferase</keyword>
<proteinExistence type="predicted"/>
<dbReference type="InterPro" id="IPR002656">
    <property type="entry name" value="Acyl_transf_3_dom"/>
</dbReference>
<dbReference type="PANTHER" id="PTHR23028">
    <property type="entry name" value="ACETYLTRANSFERASE"/>
    <property type="match status" value="1"/>
</dbReference>
<dbReference type="PANTHER" id="PTHR23028:SF134">
    <property type="entry name" value="PUTATIVE (AFU_ORTHOLOGUE AFUA_4G08520)-RELATED"/>
    <property type="match status" value="1"/>
</dbReference>
<evidence type="ECO:0000313" key="4">
    <source>
        <dbReference type="Proteomes" id="UP000494162"/>
    </source>
</evidence>
<keyword evidence="1" id="KW-1133">Transmembrane helix</keyword>
<keyword evidence="1" id="KW-0812">Transmembrane</keyword>
<evidence type="ECO:0000256" key="1">
    <source>
        <dbReference type="SAM" id="Phobius"/>
    </source>
</evidence>
<organism evidence="3 4">
    <name type="scientific">Burkholderia pseudomultivorans</name>
    <dbReference type="NCBI Taxonomy" id="1207504"/>
    <lineage>
        <taxon>Bacteria</taxon>
        <taxon>Pseudomonadati</taxon>
        <taxon>Pseudomonadota</taxon>
        <taxon>Betaproteobacteria</taxon>
        <taxon>Burkholderiales</taxon>
        <taxon>Burkholderiaceae</taxon>
        <taxon>Burkholderia</taxon>
        <taxon>Burkholderia cepacia complex</taxon>
    </lineage>
</organism>
<sequence length="411" mass="44906">MAAIYRLGRARPLHFPRIHPAPMTNRHPKYEVLDGLRGIAAISVMVMHFLQDLSVPVLQSAYLSVDIFFILSGFILTHSYGDKLHHALGIGRYLKMRLVRLYPMIFLGLVIGAISLHAMKLDGTAAFSVGNFVSAVGENFLLLPYLGNMSVGSFASTSALGVSTLGDAGNFPLNPPEWSLFFEMFASLLFVAAIRFDHKSLLKAAYASLALFVVYGMLIGINDGKLTIIVNQGWRADNFVGGFFRVTYGFLIGVAIRKMLGSGDAPRAYWMSGRLIRSERSLFVAFLLITLFPTSIKGTYPLAILIFVAPMLIFQGAKLRPGGVLSARICSFIGWLSYPLYCVHYPVGRLVFTYLPNSERHIVGAAALACCLSIAVAAILAKCVEEPVRRYLMKRFAGAGSRPAAAPVRAA</sequence>
<dbReference type="AlphaFoldDB" id="A0A6P2LJT1"/>
<feature type="transmembrane region" description="Helical" evidence="1">
    <location>
        <begin position="362"/>
        <end position="384"/>
    </location>
</feature>
<keyword evidence="3" id="KW-0808">Transferase</keyword>
<reference evidence="3 4" key="1">
    <citation type="submission" date="2019-09" db="EMBL/GenBank/DDBJ databases">
        <authorList>
            <person name="Depoorter E."/>
        </authorList>
    </citation>
    <scope>NUCLEOTIDE SEQUENCE [LARGE SCALE GENOMIC DNA]</scope>
    <source>
        <strain evidence="3">LMG 26883</strain>
    </source>
</reference>
<gene>
    <name evidence="3" type="ORF">BPS26883_03250</name>
</gene>